<dbReference type="EMBL" id="FLQX01000106">
    <property type="protein sequence ID" value="SBT06152.1"/>
    <property type="molecule type" value="Genomic_DNA"/>
</dbReference>
<dbReference type="GO" id="GO:0006506">
    <property type="term" value="P:GPI anchor biosynthetic process"/>
    <property type="evidence" value="ECO:0007669"/>
    <property type="project" value="TreeGrafter"/>
</dbReference>
<dbReference type="Gene3D" id="3.60.10.10">
    <property type="entry name" value="Endonuclease/exonuclease/phosphatase"/>
    <property type="match status" value="1"/>
</dbReference>
<feature type="domain" description="Endonuclease/exonuclease/phosphatase" evidence="1">
    <location>
        <begin position="6"/>
        <end position="260"/>
    </location>
</feature>
<dbReference type="InterPro" id="IPR036691">
    <property type="entry name" value="Endo/exonu/phosph_ase_sf"/>
</dbReference>
<dbReference type="InterPro" id="IPR051916">
    <property type="entry name" value="GPI-anchor_lipid_remodeler"/>
</dbReference>
<dbReference type="PANTHER" id="PTHR14859">
    <property type="entry name" value="CALCOFLUOR WHITE HYPERSENSITIVE PROTEIN PRECURSOR"/>
    <property type="match status" value="1"/>
</dbReference>
<dbReference type="InterPro" id="IPR005135">
    <property type="entry name" value="Endo/exonuclease/phosphatase"/>
</dbReference>
<evidence type="ECO:0000313" key="3">
    <source>
        <dbReference type="Proteomes" id="UP000199169"/>
    </source>
</evidence>
<dbReference type="Proteomes" id="UP000199169">
    <property type="component" value="Unassembled WGS sequence"/>
</dbReference>
<dbReference type="GO" id="GO:0016020">
    <property type="term" value="C:membrane"/>
    <property type="evidence" value="ECO:0007669"/>
    <property type="project" value="GOC"/>
</dbReference>
<evidence type="ECO:0000259" key="1">
    <source>
        <dbReference type="Pfam" id="PF03372"/>
    </source>
</evidence>
<dbReference type="PANTHER" id="PTHR14859:SF1">
    <property type="entry name" value="PGAP2-INTERACTING PROTEIN"/>
    <property type="match status" value="1"/>
</dbReference>
<dbReference type="STRING" id="1860102.ACCAA_300015"/>
<sequence>MKLRVATYNIHKGVTGIRGRPRIHDVRLALQTIDADIVFLQEVQDRNERMARHPGYPFGTQLAFLASDAYAHHAYGMNAVYPHGHHGNAILSRHQITDSNNHDISDHVLEKRGLLHAVTRVGPGKGREVHLICVHFGLIKRSRVRQAAFLADFVQREVSARAPLIIAGDFNDWQQRVDEVLRKRLGVEEVAVAATPAPQHGGLLDRILSWRPSSDMRAGVSRTFPSFAPWLRLDRIYVRGFQVLDMYVPQGLAWARCSDHAPLIAELELEPSRLRPQVATRLADEAASEALPPL</sequence>
<proteinExistence type="predicted"/>
<dbReference type="RefSeq" id="WP_186406987.1">
    <property type="nucleotide sequence ID" value="NZ_FLQX01000106.1"/>
</dbReference>
<keyword evidence="3" id="KW-1185">Reference proteome</keyword>
<dbReference type="GO" id="GO:0003824">
    <property type="term" value="F:catalytic activity"/>
    <property type="evidence" value="ECO:0007669"/>
    <property type="project" value="InterPro"/>
</dbReference>
<dbReference type="AlphaFoldDB" id="A0A1A8XNZ8"/>
<protein>
    <recommendedName>
        <fullName evidence="1">Endonuclease/exonuclease/phosphatase domain-containing protein</fullName>
    </recommendedName>
</protein>
<gene>
    <name evidence="2" type="ORF">ACCAA_300015</name>
</gene>
<dbReference type="SUPFAM" id="SSF56219">
    <property type="entry name" value="DNase I-like"/>
    <property type="match status" value="1"/>
</dbReference>
<accession>A0A1A8XNZ8</accession>
<evidence type="ECO:0000313" key="2">
    <source>
        <dbReference type="EMBL" id="SBT06152.1"/>
    </source>
</evidence>
<reference evidence="3" key="1">
    <citation type="submission" date="2016-06" db="EMBL/GenBank/DDBJ databases">
        <authorList>
            <person name="McIlroy S.J."/>
            <person name="Karst S.M."/>
            <person name="Albertsen M."/>
        </authorList>
    </citation>
    <scope>NUCLEOTIDE SEQUENCE [LARGE SCALE GENOMIC DNA]</scope>
</reference>
<organism evidence="2 3">
    <name type="scientific">Candidatus Accumulibacter aalborgensis</name>
    <dbReference type="NCBI Taxonomy" id="1860102"/>
    <lineage>
        <taxon>Bacteria</taxon>
        <taxon>Pseudomonadati</taxon>
        <taxon>Pseudomonadota</taxon>
        <taxon>Betaproteobacteria</taxon>
        <taxon>Candidatus Accumulibacter</taxon>
    </lineage>
</organism>
<name>A0A1A8XNZ8_9PROT</name>
<dbReference type="Pfam" id="PF03372">
    <property type="entry name" value="Exo_endo_phos"/>
    <property type="match status" value="1"/>
</dbReference>